<gene>
    <name evidence="6" type="ORF">SSPSH_002487</name>
</gene>
<evidence type="ECO:0000259" key="4">
    <source>
        <dbReference type="Pfam" id="PF25222"/>
    </source>
</evidence>
<organism evidence="6 7">
    <name type="scientific">Salinisphaera shabanensis E1L3A</name>
    <dbReference type="NCBI Taxonomy" id="1033802"/>
    <lineage>
        <taxon>Bacteria</taxon>
        <taxon>Pseudomonadati</taxon>
        <taxon>Pseudomonadota</taxon>
        <taxon>Gammaproteobacteria</taxon>
        <taxon>Salinisphaerales</taxon>
        <taxon>Salinisphaeraceae</taxon>
        <taxon>Salinisphaera</taxon>
    </lineage>
</organism>
<dbReference type="EMBL" id="AFNV02000017">
    <property type="protein sequence ID" value="ERJ18573.1"/>
    <property type="molecule type" value="Genomic_DNA"/>
</dbReference>
<evidence type="ECO:0000256" key="1">
    <source>
        <dbReference type="SAM" id="MobiDB-lite"/>
    </source>
</evidence>
<evidence type="ECO:0000313" key="7">
    <source>
        <dbReference type="Proteomes" id="UP000006242"/>
    </source>
</evidence>
<dbReference type="eggNOG" id="ENOG502Z92U">
    <property type="taxonomic scope" value="Bacteria"/>
</dbReference>
<dbReference type="InterPro" id="IPR025178">
    <property type="entry name" value="Lnb_N"/>
</dbReference>
<dbReference type="STRING" id="1033802.SSPSH_002487"/>
<keyword evidence="2" id="KW-0732">Signal</keyword>
<dbReference type="Proteomes" id="UP000006242">
    <property type="component" value="Unassembled WGS sequence"/>
</dbReference>
<feature type="domain" description="Lnb N-terminal periplasmic" evidence="3">
    <location>
        <begin position="122"/>
        <end position="292"/>
    </location>
</feature>
<accession>U2FWG2</accession>
<keyword evidence="7" id="KW-1185">Reference proteome</keyword>
<dbReference type="RefSeq" id="WP_006914933.1">
    <property type="nucleotide sequence ID" value="NZ_AFNV02000017.1"/>
</dbReference>
<dbReference type="InterPro" id="IPR057162">
    <property type="entry name" value="DUF7840"/>
</dbReference>
<dbReference type="Pfam" id="PF25222">
    <property type="entry name" value="DUF7840"/>
    <property type="match status" value="1"/>
</dbReference>
<feature type="compositionally biased region" description="Pro residues" evidence="1">
    <location>
        <begin position="390"/>
        <end position="401"/>
    </location>
</feature>
<evidence type="ECO:0000259" key="5">
    <source>
        <dbReference type="Pfam" id="PF25225"/>
    </source>
</evidence>
<feature type="region of interest" description="Disordered" evidence="1">
    <location>
        <begin position="388"/>
        <end position="408"/>
    </location>
</feature>
<dbReference type="InterPro" id="IPR057165">
    <property type="entry name" value="DUF7843"/>
</dbReference>
<feature type="domain" description="DUF7843" evidence="5">
    <location>
        <begin position="34"/>
        <end position="107"/>
    </location>
</feature>
<sequence length="618" mass="68105">MSFKRLRACGAALVAGVFALMPCTALASPPDYAALAATPRWQALMHVNQGATLRGIGSSYVDDADFFLAADGKRDAVAELRASAAVLAPPDSAARCRFPARYRFLAESLGWHAHAPLAHCHEYQEWRAQMPIGQLVLVFPAAYLNSPSSMFGHTLLRLDDRPDPDSVWLSKAINFGAQAGAADNSFFYIWRGLAGGYPGQFSVSSYAEKIRDYAFVENRDMWEYALNLDVDEMDWVVRHLWELRGINFDYYFFDENCSYRLLELVKVGRPEAPLTQELRFAELPVNTVRAFYDAGLVADRRYRPSKAREVEARAARLDSQARALAVALRDDPSAAQTPAFENRPPEQRRRIAELAYRALRLEHREGARDADVASDSLALLRIVQRNAAPPSAPVPAPPPPESGHDTQMASVGAGRQDGRDFVSLGYRLTYHDLFDRTTGFLPGAAIEGLDINLRFDEVDGVSLETLDLINIRSLAPRDAFTKPTSWFVHTGLEQAPVADSDRALAGFIQGGPGASWRVGDLLPYVFGVARLESVSGADPDLAAGVGTEVGLAFQANAVQWGMHARWLEFTTGFSRLRTGAVVNVPVSRDNALRGDCERETWDGDAVNSCSVSFRHFFD</sequence>
<evidence type="ECO:0000259" key="3">
    <source>
        <dbReference type="Pfam" id="PF13387"/>
    </source>
</evidence>
<protein>
    <submittedName>
        <fullName evidence="6">Uncharacterized protein</fullName>
    </submittedName>
</protein>
<reference evidence="6 7" key="2">
    <citation type="journal article" date="2013" name="PLoS ONE">
        <title>INDIGO - INtegrated Data Warehouse of MIcrobial GenOmes with Examples from the Red Sea Extremophiles.</title>
        <authorList>
            <person name="Alam I."/>
            <person name="Antunes A."/>
            <person name="Kamau A.A."/>
            <person name="Ba Alawi W."/>
            <person name="Kalkatawi M."/>
            <person name="Stingl U."/>
            <person name="Bajic V.B."/>
        </authorList>
    </citation>
    <scope>NUCLEOTIDE SEQUENCE [LARGE SCALE GENOMIC DNA]</scope>
    <source>
        <strain evidence="6 7">E1L3A</strain>
    </source>
</reference>
<name>U2FWG2_9GAMM</name>
<feature type="chain" id="PRO_5004626502" evidence="2">
    <location>
        <begin position="28"/>
        <end position="618"/>
    </location>
</feature>
<comment type="caution">
    <text evidence="6">The sequence shown here is derived from an EMBL/GenBank/DDBJ whole genome shotgun (WGS) entry which is preliminary data.</text>
</comment>
<evidence type="ECO:0000313" key="6">
    <source>
        <dbReference type="EMBL" id="ERJ18573.1"/>
    </source>
</evidence>
<dbReference type="Pfam" id="PF25225">
    <property type="entry name" value="DUF7843"/>
    <property type="match status" value="1"/>
</dbReference>
<dbReference type="OrthoDB" id="9759948at2"/>
<reference evidence="6 7" key="1">
    <citation type="journal article" date="2011" name="J. Bacteriol.">
        <title>Genome sequence of Salinisphaera shabanensis, a gammaproteobacterium from the harsh, variable environment of the brine-seawater interface of the Shaban Deep in the Red Sea.</title>
        <authorList>
            <person name="Antunes A."/>
            <person name="Alam I."/>
            <person name="Bajic V.B."/>
            <person name="Stingl U."/>
        </authorList>
    </citation>
    <scope>NUCLEOTIDE SEQUENCE [LARGE SCALE GENOMIC DNA]</scope>
    <source>
        <strain evidence="6 7">E1L3A</strain>
    </source>
</reference>
<feature type="domain" description="DUF7840" evidence="4">
    <location>
        <begin position="398"/>
        <end position="616"/>
    </location>
</feature>
<feature type="signal peptide" evidence="2">
    <location>
        <begin position="1"/>
        <end position="27"/>
    </location>
</feature>
<dbReference type="AlphaFoldDB" id="U2FWG2"/>
<dbReference type="Pfam" id="PF13387">
    <property type="entry name" value="Lnb_N"/>
    <property type="match status" value="1"/>
</dbReference>
<proteinExistence type="predicted"/>
<evidence type="ECO:0000256" key="2">
    <source>
        <dbReference type="SAM" id="SignalP"/>
    </source>
</evidence>